<dbReference type="Gene3D" id="2.60.120.10">
    <property type="entry name" value="Jelly Rolls"/>
    <property type="match status" value="1"/>
</dbReference>
<reference evidence="2" key="1">
    <citation type="journal article" date="2020" name="MBio">
        <title>Horizontal gene transfer to a defensive symbiont with a reduced genome amongst a multipartite beetle microbiome.</title>
        <authorList>
            <person name="Waterworth S.C."/>
            <person name="Florez L.V."/>
            <person name="Rees E.R."/>
            <person name="Hertweck C."/>
            <person name="Kaltenpoth M."/>
            <person name="Kwan J.C."/>
        </authorList>
    </citation>
    <scope>NUCLEOTIDE SEQUENCE [LARGE SCALE GENOMIC DNA]</scope>
</reference>
<evidence type="ECO:0008006" key="3">
    <source>
        <dbReference type="Google" id="ProtNLM"/>
    </source>
</evidence>
<dbReference type="Proteomes" id="UP000487117">
    <property type="component" value="Unassembled WGS sequence"/>
</dbReference>
<protein>
    <recommendedName>
        <fullName evidence="3">Cyclic nucleotide-binding domain-containing protein</fullName>
    </recommendedName>
</protein>
<dbReference type="SUPFAM" id="SSF51206">
    <property type="entry name" value="cAMP-binding domain-like"/>
    <property type="match status" value="1"/>
</dbReference>
<proteinExistence type="predicted"/>
<accession>A0A7V8JN96</accession>
<dbReference type="EMBL" id="WNDS01000001">
    <property type="protein sequence ID" value="KAF1017413.1"/>
    <property type="molecule type" value="Genomic_DNA"/>
</dbReference>
<organism evidence="1 2">
    <name type="scientific">Stenotrophomonas maltophilia</name>
    <name type="common">Pseudomonas maltophilia</name>
    <name type="synonym">Xanthomonas maltophilia</name>
    <dbReference type="NCBI Taxonomy" id="40324"/>
    <lineage>
        <taxon>Bacteria</taxon>
        <taxon>Pseudomonadati</taxon>
        <taxon>Pseudomonadota</taxon>
        <taxon>Gammaproteobacteria</taxon>
        <taxon>Lysobacterales</taxon>
        <taxon>Lysobacteraceae</taxon>
        <taxon>Stenotrophomonas</taxon>
        <taxon>Stenotrophomonas maltophilia group</taxon>
    </lineage>
</organism>
<evidence type="ECO:0000313" key="2">
    <source>
        <dbReference type="Proteomes" id="UP000487117"/>
    </source>
</evidence>
<name>A0A7V8JN96_STEMA</name>
<dbReference type="InterPro" id="IPR018490">
    <property type="entry name" value="cNMP-bd_dom_sf"/>
</dbReference>
<dbReference type="InterPro" id="IPR014710">
    <property type="entry name" value="RmlC-like_jellyroll"/>
</dbReference>
<comment type="caution">
    <text evidence="1">The sequence shown here is derived from an EMBL/GenBank/DDBJ whole genome shotgun (WGS) entry which is preliminary data.</text>
</comment>
<gene>
    <name evidence="1" type="ORF">GAK31_00678</name>
</gene>
<sequence length="182" mass="20190">MAATSPPAMTLRTSPLFCIAALLYVLALGLAFITRSSTPSAAMKPSITYLHLLRHTPFFTALDTPQLRWVIDHSREWEVRVGTTITSSSQHDSGDGYWILLDGGWELHHHGQVVRSGHADPGKWFNRTALDADDFALVANEHSYVMHISTADMDAMLARGFAFRPHLQAGTTLYEHLHTPAL</sequence>
<dbReference type="AlphaFoldDB" id="A0A7V8JN96"/>
<evidence type="ECO:0000313" key="1">
    <source>
        <dbReference type="EMBL" id="KAF1017413.1"/>
    </source>
</evidence>